<keyword evidence="2" id="KW-1185">Reference proteome</keyword>
<dbReference type="AlphaFoldDB" id="A0A1I4V1A2"/>
<dbReference type="STRING" id="684065.SAMN05421738_104213"/>
<gene>
    <name evidence="1" type="ORF">SAMN05421738_104213</name>
</gene>
<organism evidence="1 2">
    <name type="scientific">Algoriella xinjiangensis</name>
    <dbReference type="NCBI Taxonomy" id="684065"/>
    <lineage>
        <taxon>Bacteria</taxon>
        <taxon>Pseudomonadati</taxon>
        <taxon>Bacteroidota</taxon>
        <taxon>Flavobacteriia</taxon>
        <taxon>Flavobacteriales</taxon>
        <taxon>Weeksellaceae</taxon>
        <taxon>Algoriella</taxon>
    </lineage>
</organism>
<dbReference type="OrthoDB" id="1261513at2"/>
<dbReference type="EMBL" id="FOUZ01000004">
    <property type="protein sequence ID" value="SFM94780.1"/>
    <property type="molecule type" value="Genomic_DNA"/>
</dbReference>
<reference evidence="2" key="1">
    <citation type="submission" date="2016-10" db="EMBL/GenBank/DDBJ databases">
        <authorList>
            <person name="Varghese N."/>
            <person name="Submissions S."/>
        </authorList>
    </citation>
    <scope>NUCLEOTIDE SEQUENCE [LARGE SCALE GENOMIC DNA]</scope>
    <source>
        <strain evidence="2">XJ109</strain>
    </source>
</reference>
<protein>
    <submittedName>
        <fullName evidence="1">Uncharacterized protein</fullName>
    </submittedName>
</protein>
<dbReference type="Proteomes" id="UP000199149">
    <property type="component" value="Unassembled WGS sequence"/>
</dbReference>
<sequence length="128" mass="15126">MNEGEDKGIIQFIKSTEVDERFVGVWSGTDHGKFFIGETNSWIVTRKIDGTLTVNFKTIYTDDRVTYAEDKGFWCVKGDDYFEYRESDEKADHYTFLFLTKESIHFIINEEKTDEEPYNFIDNKVFLD</sequence>
<name>A0A1I4V1A2_9FLAO</name>
<evidence type="ECO:0000313" key="2">
    <source>
        <dbReference type="Proteomes" id="UP000199149"/>
    </source>
</evidence>
<evidence type="ECO:0000313" key="1">
    <source>
        <dbReference type="EMBL" id="SFM94780.1"/>
    </source>
</evidence>
<accession>A0A1I4V1A2</accession>
<dbReference type="RefSeq" id="WP_092907285.1">
    <property type="nucleotide sequence ID" value="NZ_FOUZ01000004.1"/>
</dbReference>
<proteinExistence type="predicted"/>